<dbReference type="InterPro" id="IPR054468">
    <property type="entry name" value="NrSPol-like_HBD"/>
</dbReference>
<organism evidence="3 4">
    <name type="scientific">Flavonifractor plautii</name>
    <name type="common">Fusobacterium plautii</name>
    <dbReference type="NCBI Taxonomy" id="292800"/>
    <lineage>
        <taxon>Bacteria</taxon>
        <taxon>Bacillati</taxon>
        <taxon>Bacillota</taxon>
        <taxon>Clostridia</taxon>
        <taxon>Eubacteriales</taxon>
        <taxon>Oscillospiraceae</taxon>
        <taxon>Flavonifractor</taxon>
    </lineage>
</organism>
<dbReference type="AlphaFoldDB" id="A0AAW6CGD7"/>
<evidence type="ECO:0000313" key="3">
    <source>
        <dbReference type="EMBL" id="MDB7932207.1"/>
    </source>
</evidence>
<name>A0AAW6CGD7_FLAPL</name>
<evidence type="ECO:0000256" key="1">
    <source>
        <dbReference type="SAM" id="MobiDB-lite"/>
    </source>
</evidence>
<dbReference type="InterPro" id="IPR025048">
    <property type="entry name" value="DUF3987"/>
</dbReference>
<dbReference type="Pfam" id="PF22763">
    <property type="entry name" value="NrS1-1_pol-like_HBD"/>
    <property type="match status" value="1"/>
</dbReference>
<dbReference type="EMBL" id="JAQLWV010000004">
    <property type="protein sequence ID" value="MDB7932207.1"/>
    <property type="molecule type" value="Genomic_DNA"/>
</dbReference>
<evidence type="ECO:0000313" key="4">
    <source>
        <dbReference type="Proteomes" id="UP001211173"/>
    </source>
</evidence>
<dbReference type="Pfam" id="PF13148">
    <property type="entry name" value="DUF3987"/>
    <property type="match status" value="1"/>
</dbReference>
<accession>A0AAW6CGD7</accession>
<sequence>MTKIENLPAKLRETGLFCCWRYEEGEGDKKPRKVPYNPRTGGRAQSNNPDTFAPLEVAMAASGPYDGLGVGVFNSLGAIDIDHCIEETGEISEMAVAVMSKMQAYTEYSPSGRGLRILFNASGFQYDKAKYYIKNDDLGLEVYIAGNTSRFVTLTGNALTSELDLEERGEQLTAVLEKYMIRPAKPTLSAAPSGPVENAGPLDDMALIELAKRSKNGAEFTNLWAGDTSAYGGDDSRADMALCNALAFWTGRDAERVDRLFRQSGLMREKWDRPTGGSTYGAITVQEAVKTCAVVYDPVGYRRQAAQEGDALDWGDEIGSGQFAPLDPFKPPDTSRLPAFPVECLPPVLRDMAVAAAENLQVAVDMAAVAELAIISLCVQGKFIINPKPGWLEQLNLYTAIVARPSDRKTPVLSLMARPVYTFEKEENERRAPQVEEYRAKRRVLQKKIANLEELAAKPTPPKGKPVNMDDITELQYELADLEREAVNPLRLLADDTTPEALASLMAANDGRMGIVSDEGGVFDILAGKYSNGKANLDVFLKAYSGAPIRIDRKGRPPESIDHSALTMLLMVQPAVLEAIMGNQDFAGRGFLARPLYSLPLSTVGHRVYESAPIPPQVEGAYSLLVETLLSIQDIGEARIIRVTPEAHQEAKRFFEALELRLADDLGDLGDLEGWGGKYHGQVMRVAGVLHCCLYGQQAAQVPLSVETMRAAEAIGEYFLAHAKAAFQIMGLMEDQETKDAKYILKRMKEDGRAEISKRDLYQLCNGKFSNVENMDACLSVLVKRGYLCVKKVKTRGRPTEKISINPELQKVQ</sequence>
<evidence type="ECO:0000259" key="2">
    <source>
        <dbReference type="Pfam" id="PF22763"/>
    </source>
</evidence>
<dbReference type="RefSeq" id="WP_054339119.1">
    <property type="nucleotide sequence ID" value="NZ_JACLYV010000030.1"/>
</dbReference>
<protein>
    <submittedName>
        <fullName evidence="3">DUF3987 domain-containing protein</fullName>
    </submittedName>
</protein>
<feature type="region of interest" description="Disordered" evidence="1">
    <location>
        <begin position="26"/>
        <end position="48"/>
    </location>
</feature>
<proteinExistence type="predicted"/>
<dbReference type="Proteomes" id="UP001211173">
    <property type="component" value="Unassembled WGS sequence"/>
</dbReference>
<comment type="caution">
    <text evidence="3">The sequence shown here is derived from an EMBL/GenBank/DDBJ whole genome shotgun (WGS) entry which is preliminary data.</text>
</comment>
<reference evidence="3" key="1">
    <citation type="submission" date="2023-01" db="EMBL/GenBank/DDBJ databases">
        <title>Human gut microbiome strain richness.</title>
        <authorList>
            <person name="Chen-Liaw A."/>
        </authorList>
    </citation>
    <scope>NUCLEOTIDE SEQUENCE</scope>
    <source>
        <strain evidence="3">1001287st1_F4_1001285I_161205</strain>
    </source>
</reference>
<gene>
    <name evidence="3" type="ORF">PNE06_03870</name>
</gene>
<feature type="domain" description="NrS-1 polymerase-like HBD" evidence="2">
    <location>
        <begin position="236"/>
        <end position="298"/>
    </location>
</feature>